<keyword evidence="5" id="KW-1185">Reference proteome</keyword>
<dbReference type="Gene3D" id="3.40.50.1820">
    <property type="entry name" value="alpha/beta hydrolase"/>
    <property type="match status" value="1"/>
</dbReference>
<accession>A0A316TS75</accession>
<feature type="signal peptide" evidence="2">
    <location>
        <begin position="1"/>
        <end position="19"/>
    </location>
</feature>
<dbReference type="GO" id="GO:0004252">
    <property type="term" value="F:serine-type endopeptidase activity"/>
    <property type="evidence" value="ECO:0007669"/>
    <property type="project" value="TreeGrafter"/>
</dbReference>
<dbReference type="GO" id="GO:0006508">
    <property type="term" value="P:proteolysis"/>
    <property type="evidence" value="ECO:0007669"/>
    <property type="project" value="InterPro"/>
</dbReference>
<dbReference type="PANTHER" id="PTHR42776:SF27">
    <property type="entry name" value="DIPEPTIDYL PEPTIDASE FAMILY MEMBER 6"/>
    <property type="match status" value="1"/>
</dbReference>
<dbReference type="Proteomes" id="UP000245533">
    <property type="component" value="Unassembled WGS sequence"/>
</dbReference>
<dbReference type="AlphaFoldDB" id="A0A316TS75"/>
<organism evidence="4 5">
    <name type="scientific">Rhodohalobacter mucosus</name>
    <dbReference type="NCBI Taxonomy" id="2079485"/>
    <lineage>
        <taxon>Bacteria</taxon>
        <taxon>Pseudomonadati</taxon>
        <taxon>Balneolota</taxon>
        <taxon>Balneolia</taxon>
        <taxon>Balneolales</taxon>
        <taxon>Balneolaceae</taxon>
        <taxon>Rhodohalobacter</taxon>
    </lineage>
</organism>
<dbReference type="InterPro" id="IPR011042">
    <property type="entry name" value="6-blade_b-propeller_TolB-like"/>
</dbReference>
<gene>
    <name evidence="4" type="ORF">DDZ15_11800</name>
</gene>
<dbReference type="PANTHER" id="PTHR42776">
    <property type="entry name" value="SERINE PEPTIDASE S9 FAMILY MEMBER"/>
    <property type="match status" value="1"/>
</dbReference>
<dbReference type="OrthoDB" id="9812921at2"/>
<evidence type="ECO:0000256" key="2">
    <source>
        <dbReference type="SAM" id="SignalP"/>
    </source>
</evidence>
<feature type="chain" id="PRO_5016270578" description="Peptidase S9 prolyl oligopeptidase catalytic domain-containing protein" evidence="2">
    <location>
        <begin position="20"/>
        <end position="663"/>
    </location>
</feature>
<proteinExistence type="predicted"/>
<dbReference type="SUPFAM" id="SSF53474">
    <property type="entry name" value="alpha/beta-Hydrolases"/>
    <property type="match status" value="1"/>
</dbReference>
<dbReference type="SUPFAM" id="SSF82171">
    <property type="entry name" value="DPP6 N-terminal domain-like"/>
    <property type="match status" value="1"/>
</dbReference>
<keyword evidence="1" id="KW-0378">Hydrolase</keyword>
<evidence type="ECO:0000313" key="5">
    <source>
        <dbReference type="Proteomes" id="UP000245533"/>
    </source>
</evidence>
<evidence type="ECO:0000259" key="3">
    <source>
        <dbReference type="Pfam" id="PF00326"/>
    </source>
</evidence>
<comment type="caution">
    <text evidence="4">The sequence shown here is derived from an EMBL/GenBank/DDBJ whole genome shotgun (WGS) entry which is preliminary data.</text>
</comment>
<evidence type="ECO:0000313" key="4">
    <source>
        <dbReference type="EMBL" id="PWN05865.1"/>
    </source>
</evidence>
<dbReference type="Gene3D" id="2.120.10.30">
    <property type="entry name" value="TolB, C-terminal domain"/>
    <property type="match status" value="2"/>
</dbReference>
<keyword evidence="2" id="KW-0732">Signal</keyword>
<sequence length="663" mass="73334">MMRSITLSIFFLAFLLQTAALPVISSAQSLTPEDIVKLETVSSAEMSRDGSRIAFTLSVPRTDEDAIGRNYSELYLIPASGGDPIPVIEKPNSAGSPEWGADGRLYFTTRLTEHHASTQVYSVNRAGDDLQRHTDSEYGVGAFQWSDDGSRLAFTVTDPVSQERQDAVSRGFDMIVAGENLRYTRLYVQSADGSARSVSPGDLHVVGFSWTPDGSRIALRVTDEPGADNDQMYSSIIEINHDGTGMRTLLDEPKKKAGMSWSPDGSRLALLAGRSYSDPLPQRIWVIDRESGASRDITPPNWEGTPEWVGWMDNSTVMFSAVERSSTVLYTLRTDRETPTRISGGGAEIFRSVSPDLRNRSFAASVNTAEHPGEVYVGDVRRGELRRLTNHNEWLSDRSMGEQQSITWPGADGLEIEGVLTKPTGYEEGVRYPLLILPHGGPEGISLNGWTTRALYPVQLLAGRGYMVLEPNYRGSGGRGTDFASANHRDLGGKEFDDVLLGIDHLGAMGMIDPDRVGISGTSYGGYFSAWAATRYSDRFAAGITFAGLSNWISFTGTTDIPHEMSVVHWDLYWFDNPGQNWERSPVAWLLQSDTPMLVAHGLADDRVHPEQSIQLHQFLKMRDIPTGLVLYPREPHGLTERAHQLDFMNRVIDWFDGYVKTP</sequence>
<name>A0A316TS75_9BACT</name>
<dbReference type="InterPro" id="IPR029058">
    <property type="entry name" value="AB_hydrolase_fold"/>
</dbReference>
<dbReference type="EMBL" id="QGGB01000008">
    <property type="protein sequence ID" value="PWN05865.1"/>
    <property type="molecule type" value="Genomic_DNA"/>
</dbReference>
<dbReference type="Pfam" id="PF00326">
    <property type="entry name" value="Peptidase_S9"/>
    <property type="match status" value="1"/>
</dbReference>
<reference evidence="4 5" key="1">
    <citation type="submission" date="2018-05" db="EMBL/GenBank/DDBJ databases">
        <title>Rhodohalobacter halophilus gen. nov., sp. nov., a moderately halophilic member of the family Balneolaceae.</title>
        <authorList>
            <person name="Liu Z.-W."/>
        </authorList>
    </citation>
    <scope>NUCLEOTIDE SEQUENCE [LARGE SCALE GENOMIC DNA]</scope>
    <source>
        <strain evidence="4 5">8A47</strain>
    </source>
</reference>
<protein>
    <recommendedName>
        <fullName evidence="3">Peptidase S9 prolyl oligopeptidase catalytic domain-containing protein</fullName>
    </recommendedName>
</protein>
<evidence type="ECO:0000256" key="1">
    <source>
        <dbReference type="ARBA" id="ARBA00022801"/>
    </source>
</evidence>
<dbReference type="RefSeq" id="WP_109647308.1">
    <property type="nucleotide sequence ID" value="NZ_QGGB01000008.1"/>
</dbReference>
<dbReference type="InterPro" id="IPR001375">
    <property type="entry name" value="Peptidase_S9_cat"/>
</dbReference>
<feature type="domain" description="Peptidase S9 prolyl oligopeptidase catalytic" evidence="3">
    <location>
        <begin position="458"/>
        <end position="661"/>
    </location>
</feature>